<keyword evidence="1" id="KW-0175">Coiled coil</keyword>
<feature type="transmembrane region" description="Helical" evidence="2">
    <location>
        <begin position="228"/>
        <end position="248"/>
    </location>
</feature>
<keyword evidence="2" id="KW-0472">Membrane</keyword>
<feature type="transmembrane region" description="Helical" evidence="2">
    <location>
        <begin position="352"/>
        <end position="376"/>
    </location>
</feature>
<feature type="transmembrane region" description="Helical" evidence="2">
    <location>
        <begin position="186"/>
        <end position="207"/>
    </location>
</feature>
<feature type="transmembrane region" description="Helical" evidence="2">
    <location>
        <begin position="147"/>
        <end position="166"/>
    </location>
</feature>
<evidence type="ECO:0000256" key="1">
    <source>
        <dbReference type="SAM" id="Coils"/>
    </source>
</evidence>
<dbReference type="Gene3D" id="1.20.1070.10">
    <property type="entry name" value="Rhodopsin 7-helix transmembrane proteins"/>
    <property type="match status" value="1"/>
</dbReference>
<name>A0A914HPE0_GLORO</name>
<dbReference type="InterPro" id="IPR019421">
    <property type="entry name" value="7TM_GPCR_serpentine_rcpt_Srd"/>
</dbReference>
<evidence type="ECO:0000313" key="4">
    <source>
        <dbReference type="WBParaSite" id="Gr19_v10_g2999.t1"/>
    </source>
</evidence>
<protein>
    <submittedName>
        <fullName evidence="4">G-protein coupled receptors family 1 profile domain-containing protein</fullName>
    </submittedName>
</protein>
<dbReference type="AlphaFoldDB" id="A0A914HPE0"/>
<keyword evidence="2" id="KW-0812">Transmembrane</keyword>
<feature type="coiled-coil region" evidence="1">
    <location>
        <begin position="8"/>
        <end position="64"/>
    </location>
</feature>
<feature type="transmembrane region" description="Helical" evidence="2">
    <location>
        <begin position="291"/>
        <end position="313"/>
    </location>
</feature>
<dbReference type="Proteomes" id="UP000887572">
    <property type="component" value="Unplaced"/>
</dbReference>
<dbReference type="PANTHER" id="PTHR22943:SF248">
    <property type="entry name" value="SEVEN TM RECEPTOR"/>
    <property type="match status" value="1"/>
</dbReference>
<accession>A0A914HPE0</accession>
<reference evidence="4" key="1">
    <citation type="submission" date="2022-11" db="UniProtKB">
        <authorList>
            <consortium name="WormBaseParasite"/>
        </authorList>
    </citation>
    <scope>IDENTIFICATION</scope>
</reference>
<keyword evidence="2" id="KW-1133">Transmembrane helix</keyword>
<keyword evidence="3" id="KW-1185">Reference proteome</keyword>
<proteinExistence type="predicted"/>
<sequence length="474" mass="54236">MESDHLNKSIAEMESDNLNKSIAEMESDHLNKSIAEMESDHLNKSIAEMESDNLNKSIAEMESDYLNKSIAEMESDHLNKSIAEMESDHLNKSIVELESDHLNKSIAEMESDHLNKSIAEMESDHLNKSIVELESQIFPKKILLQNCVTDLLLLTMTLLFQPYYFTTSKGEQEAILDGLATVSGRVWPLLASVSWIFLVYVSMLGYVSQFIYRYMTLNWNHKISARKYFLLLGTMLLLPLAYCVNLFVCYCPPVDHPFMDDQSVAEQLGLNLSDNISLAGYTVNDRRVSFGFYYIIIICTSGYITMFTLALLMHKYLKQRSKMGASSELTKKMIAMNKQIARNLIVQASMPFLIYLSIIFLLIIIMFQINVSGWSWLQYYNLTLTIPMYLPSALNPIVSICVIKFYRHGFVAGIQRAVKWLKQLCCGAFQQQQQNQFMTANAQQSQEKWAISVVKVLPKIRNESRPETKSISLK</sequence>
<dbReference type="PANTHER" id="PTHR22943">
    <property type="entry name" value="7-TRANSMEMBRANE DOMAIN RECEPTOR C.ELEGANS"/>
    <property type="match status" value="1"/>
</dbReference>
<dbReference type="Pfam" id="PF10317">
    <property type="entry name" value="7TM_GPCR_Srd"/>
    <property type="match status" value="1"/>
</dbReference>
<dbReference type="SUPFAM" id="SSF81321">
    <property type="entry name" value="Family A G protein-coupled receptor-like"/>
    <property type="match status" value="1"/>
</dbReference>
<feature type="transmembrane region" description="Helical" evidence="2">
    <location>
        <begin position="388"/>
        <end position="406"/>
    </location>
</feature>
<evidence type="ECO:0000313" key="3">
    <source>
        <dbReference type="Proteomes" id="UP000887572"/>
    </source>
</evidence>
<evidence type="ECO:0000256" key="2">
    <source>
        <dbReference type="SAM" id="Phobius"/>
    </source>
</evidence>
<dbReference type="WBParaSite" id="Gr19_v10_g2999.t1">
    <property type="protein sequence ID" value="Gr19_v10_g2999.t1"/>
    <property type="gene ID" value="Gr19_v10_g2999"/>
</dbReference>
<organism evidence="3 4">
    <name type="scientific">Globodera rostochiensis</name>
    <name type="common">Golden nematode worm</name>
    <name type="synonym">Heterodera rostochiensis</name>
    <dbReference type="NCBI Taxonomy" id="31243"/>
    <lineage>
        <taxon>Eukaryota</taxon>
        <taxon>Metazoa</taxon>
        <taxon>Ecdysozoa</taxon>
        <taxon>Nematoda</taxon>
        <taxon>Chromadorea</taxon>
        <taxon>Rhabditida</taxon>
        <taxon>Tylenchina</taxon>
        <taxon>Tylenchomorpha</taxon>
        <taxon>Tylenchoidea</taxon>
        <taxon>Heteroderidae</taxon>
        <taxon>Heteroderinae</taxon>
        <taxon>Globodera</taxon>
    </lineage>
</organism>